<feature type="non-terminal residue" evidence="2">
    <location>
        <position position="409"/>
    </location>
</feature>
<dbReference type="Proteomes" id="UP001642484">
    <property type="component" value="Unassembled WGS sequence"/>
</dbReference>
<keyword evidence="3" id="KW-1185">Reference proteome</keyword>
<organism evidence="2 3">
    <name type="scientific">Durusdinium trenchii</name>
    <dbReference type="NCBI Taxonomy" id="1381693"/>
    <lineage>
        <taxon>Eukaryota</taxon>
        <taxon>Sar</taxon>
        <taxon>Alveolata</taxon>
        <taxon>Dinophyceae</taxon>
        <taxon>Suessiales</taxon>
        <taxon>Symbiodiniaceae</taxon>
        <taxon>Durusdinium</taxon>
    </lineage>
</organism>
<accession>A0ABP0RAZ9</accession>
<proteinExistence type="predicted"/>
<name>A0ABP0RAZ9_9DINO</name>
<protein>
    <submittedName>
        <fullName evidence="2">Uncharacterized protein</fullName>
    </submittedName>
</protein>
<evidence type="ECO:0000256" key="1">
    <source>
        <dbReference type="SAM" id="MobiDB-lite"/>
    </source>
</evidence>
<feature type="compositionally biased region" description="Basic residues" evidence="1">
    <location>
        <begin position="211"/>
        <end position="224"/>
    </location>
</feature>
<evidence type="ECO:0000313" key="2">
    <source>
        <dbReference type="EMBL" id="CAK9097757.1"/>
    </source>
</evidence>
<feature type="region of interest" description="Disordered" evidence="1">
    <location>
        <begin position="211"/>
        <end position="231"/>
    </location>
</feature>
<gene>
    <name evidence="2" type="ORF">CCMP2556_LOCUS46372</name>
</gene>
<comment type="caution">
    <text evidence="2">The sequence shown here is derived from an EMBL/GenBank/DDBJ whole genome shotgun (WGS) entry which is preliminary data.</text>
</comment>
<dbReference type="EMBL" id="CAXAMN010025776">
    <property type="protein sequence ID" value="CAK9097757.1"/>
    <property type="molecule type" value="Genomic_DNA"/>
</dbReference>
<evidence type="ECO:0000313" key="3">
    <source>
        <dbReference type="Proteomes" id="UP001642484"/>
    </source>
</evidence>
<reference evidence="2 3" key="1">
    <citation type="submission" date="2024-02" db="EMBL/GenBank/DDBJ databases">
        <authorList>
            <person name="Chen Y."/>
            <person name="Shah S."/>
            <person name="Dougan E. K."/>
            <person name="Thang M."/>
            <person name="Chan C."/>
        </authorList>
    </citation>
    <scope>NUCLEOTIDE SEQUENCE [LARGE SCALE GENOMIC DNA]</scope>
</reference>
<sequence>MAALITGESHVNDLSGDFAGLLSACSSHWHFPPEQLFPEAEKEEPKQGRETTLVEKALEKHAGCQNVYIDCSTSLHRLINAAHVCPCLCPSHPVYCTGLQRYLSEVDFLNLQGFFPSTMPEDCYQDLVQNKTLLQSLMGNSFSSTVCQVVLIAGIAAAPSALHTISSTGSAPSPIEDKDHSHTGQVVLKRISKKRKAPEYGKPLVTFKKARANRKRKPYQRKKPGKDMRKFSKGKKECSTLWDKEQLMKAYDKAVADRSVRNPAQAVSEMKGFYRCCIYKWKKQRVRDQWTLLCSTCPRLMKKAKEVPNVMRDILKMDKKFTFRKGKGSEETGTCILPAVFERVVADCVAERISFGEEVTYHFVKSVLAVAIEQWNTVIHELHERDPSSLLSQMDKSFSSSQDIDEYLQ</sequence>